<dbReference type="PROSITE" id="PS50891">
    <property type="entry name" value="LOB"/>
    <property type="match status" value="1"/>
</dbReference>
<proteinExistence type="inferred from homology"/>
<dbReference type="InParanoid" id="A0A7I4CYH3"/>
<sequence>MSCNGCRVLRKGCSETCILRPCLQWIENMEAKGYATVFVAKFFGRAGLMGFISAMPEHQLMACGRTMNPMFVAVGLLWSGNWHVCQAAVNTVLKGGSLSLLSLSICLLENLSLSAPCFPAIAKNGGLPFSSTVRVDGPTQMVFPLSLNASEDNPFGRHTISLGIGFPEAGGEESKERTRSVSRENISNKNRHWEVASARNVEPCFLWQKDGQWMRVATRRVRARIEAISVAPSAYGEVPHDEFPVPVTSLDSTHRESPNPPSSWVLEMSPLQPPFRTLLPLLQ</sequence>
<evidence type="ECO:0000256" key="1">
    <source>
        <dbReference type="ARBA" id="ARBA00005474"/>
    </source>
</evidence>
<evidence type="ECO:0000313" key="5">
    <source>
        <dbReference type="Proteomes" id="UP000006727"/>
    </source>
</evidence>
<dbReference type="AlphaFoldDB" id="A0A7I4CYH3"/>
<comment type="similarity">
    <text evidence="1">Belongs to the LOB domain-containing protein family.</text>
</comment>
<evidence type="ECO:0000259" key="3">
    <source>
        <dbReference type="PROSITE" id="PS50891"/>
    </source>
</evidence>
<evidence type="ECO:0000313" key="4">
    <source>
        <dbReference type="EnsemblPlants" id="Pp3c27_3280V3.2"/>
    </source>
</evidence>
<dbReference type="EMBL" id="ABEU02000027">
    <property type="status" value="NOT_ANNOTATED_CDS"/>
    <property type="molecule type" value="Genomic_DNA"/>
</dbReference>
<reference evidence="4" key="3">
    <citation type="submission" date="2020-12" db="UniProtKB">
        <authorList>
            <consortium name="EnsemblPlants"/>
        </authorList>
    </citation>
    <scope>IDENTIFICATION</scope>
</reference>
<reference evidence="4 5" key="1">
    <citation type="journal article" date="2008" name="Science">
        <title>The Physcomitrella genome reveals evolutionary insights into the conquest of land by plants.</title>
        <authorList>
            <person name="Rensing S."/>
            <person name="Lang D."/>
            <person name="Zimmer A."/>
            <person name="Terry A."/>
            <person name="Salamov A."/>
            <person name="Shapiro H."/>
            <person name="Nishiyama T."/>
            <person name="Perroud P.-F."/>
            <person name="Lindquist E."/>
            <person name="Kamisugi Y."/>
            <person name="Tanahashi T."/>
            <person name="Sakakibara K."/>
            <person name="Fujita T."/>
            <person name="Oishi K."/>
            <person name="Shin-I T."/>
            <person name="Kuroki Y."/>
            <person name="Toyoda A."/>
            <person name="Suzuki Y."/>
            <person name="Hashimoto A."/>
            <person name="Yamaguchi K."/>
            <person name="Sugano A."/>
            <person name="Kohara Y."/>
            <person name="Fujiyama A."/>
            <person name="Anterola A."/>
            <person name="Aoki S."/>
            <person name="Ashton N."/>
            <person name="Barbazuk W.B."/>
            <person name="Barker E."/>
            <person name="Bennetzen J."/>
            <person name="Bezanilla M."/>
            <person name="Blankenship R."/>
            <person name="Cho S.H."/>
            <person name="Dutcher S."/>
            <person name="Estelle M."/>
            <person name="Fawcett J.A."/>
            <person name="Gundlach H."/>
            <person name="Hanada K."/>
            <person name="Heyl A."/>
            <person name="Hicks K.A."/>
            <person name="Hugh J."/>
            <person name="Lohr M."/>
            <person name="Mayer K."/>
            <person name="Melkozernov A."/>
            <person name="Murata T."/>
            <person name="Nelson D."/>
            <person name="Pils B."/>
            <person name="Prigge M."/>
            <person name="Reiss B."/>
            <person name="Renner T."/>
            <person name="Rombauts S."/>
            <person name="Rushton P."/>
            <person name="Sanderfoot A."/>
            <person name="Schween G."/>
            <person name="Shiu S.-H."/>
            <person name="Stueber K."/>
            <person name="Theodoulou F.L."/>
            <person name="Tu H."/>
            <person name="Van de Peer Y."/>
            <person name="Verrier P.J."/>
            <person name="Waters E."/>
            <person name="Wood A."/>
            <person name="Yang L."/>
            <person name="Cove D."/>
            <person name="Cuming A."/>
            <person name="Hasebe M."/>
            <person name="Lucas S."/>
            <person name="Mishler D.B."/>
            <person name="Reski R."/>
            <person name="Grigoriev I."/>
            <person name="Quatrano R.S."/>
            <person name="Boore J.L."/>
        </authorList>
    </citation>
    <scope>NUCLEOTIDE SEQUENCE [LARGE SCALE GENOMIC DNA]</scope>
    <source>
        <strain evidence="4 5">cv. Gransden 2004</strain>
    </source>
</reference>
<feature type="region of interest" description="Disordered" evidence="2">
    <location>
        <begin position="166"/>
        <end position="185"/>
    </location>
</feature>
<name>A0A7I4CYH3_PHYPA</name>
<evidence type="ECO:0000256" key="2">
    <source>
        <dbReference type="SAM" id="MobiDB-lite"/>
    </source>
</evidence>
<feature type="domain" description="LOB" evidence="3">
    <location>
        <begin position="1"/>
        <end position="107"/>
    </location>
</feature>
<feature type="compositionally biased region" description="Basic and acidic residues" evidence="2">
    <location>
        <begin position="172"/>
        <end position="182"/>
    </location>
</feature>
<dbReference type="PANTHER" id="PTHR31304:SF62">
    <property type="entry name" value="LOB DOMAIN-CONTAINING PROTEIN"/>
    <property type="match status" value="1"/>
</dbReference>
<dbReference type="Pfam" id="PF03195">
    <property type="entry name" value="LOB"/>
    <property type="match status" value="1"/>
</dbReference>
<organism evidence="4 5">
    <name type="scientific">Physcomitrium patens</name>
    <name type="common">Spreading-leaved earth moss</name>
    <name type="synonym">Physcomitrella patens</name>
    <dbReference type="NCBI Taxonomy" id="3218"/>
    <lineage>
        <taxon>Eukaryota</taxon>
        <taxon>Viridiplantae</taxon>
        <taxon>Streptophyta</taxon>
        <taxon>Embryophyta</taxon>
        <taxon>Bryophyta</taxon>
        <taxon>Bryophytina</taxon>
        <taxon>Bryopsida</taxon>
        <taxon>Funariidae</taxon>
        <taxon>Funariales</taxon>
        <taxon>Funariaceae</taxon>
        <taxon>Physcomitrium</taxon>
    </lineage>
</organism>
<dbReference type="InterPro" id="IPR004883">
    <property type="entry name" value="LOB"/>
</dbReference>
<dbReference type="Gramene" id="Pp3c27_3280V3.2">
    <property type="protein sequence ID" value="Pp3c27_3280V3.2"/>
    <property type="gene ID" value="Pp3c27_3280"/>
</dbReference>
<dbReference type="EnsemblPlants" id="Pp3c27_3280V3.2">
    <property type="protein sequence ID" value="Pp3c27_3280V3.2"/>
    <property type="gene ID" value="Pp3c27_3280"/>
</dbReference>
<keyword evidence="5" id="KW-1185">Reference proteome</keyword>
<dbReference type="Proteomes" id="UP000006727">
    <property type="component" value="Chromosome 27"/>
</dbReference>
<accession>A0A7I4CYH3</accession>
<dbReference type="PANTHER" id="PTHR31304">
    <property type="entry name" value="LOB DOMAIN-CONTAINING PROTEIN 38"/>
    <property type="match status" value="1"/>
</dbReference>
<reference evidence="4 5" key="2">
    <citation type="journal article" date="2018" name="Plant J.">
        <title>The Physcomitrella patens chromosome-scale assembly reveals moss genome structure and evolution.</title>
        <authorList>
            <person name="Lang D."/>
            <person name="Ullrich K.K."/>
            <person name="Murat F."/>
            <person name="Fuchs J."/>
            <person name="Jenkins J."/>
            <person name="Haas F.B."/>
            <person name="Piednoel M."/>
            <person name="Gundlach H."/>
            <person name="Van Bel M."/>
            <person name="Meyberg R."/>
            <person name="Vives C."/>
            <person name="Morata J."/>
            <person name="Symeonidi A."/>
            <person name="Hiss M."/>
            <person name="Muchero W."/>
            <person name="Kamisugi Y."/>
            <person name="Saleh O."/>
            <person name="Blanc G."/>
            <person name="Decker E.L."/>
            <person name="van Gessel N."/>
            <person name="Grimwood J."/>
            <person name="Hayes R.D."/>
            <person name="Graham S.W."/>
            <person name="Gunter L.E."/>
            <person name="McDaniel S.F."/>
            <person name="Hoernstein S.N.W."/>
            <person name="Larsson A."/>
            <person name="Li F.W."/>
            <person name="Perroud P.F."/>
            <person name="Phillips J."/>
            <person name="Ranjan P."/>
            <person name="Rokshar D.S."/>
            <person name="Rothfels C.J."/>
            <person name="Schneider L."/>
            <person name="Shu S."/>
            <person name="Stevenson D.W."/>
            <person name="Thummler F."/>
            <person name="Tillich M."/>
            <person name="Villarreal Aguilar J.C."/>
            <person name="Widiez T."/>
            <person name="Wong G.K."/>
            <person name="Wymore A."/>
            <person name="Zhang Y."/>
            <person name="Zimmer A.D."/>
            <person name="Quatrano R.S."/>
            <person name="Mayer K.F.X."/>
            <person name="Goodstein D."/>
            <person name="Casacuberta J.M."/>
            <person name="Vandepoele K."/>
            <person name="Reski R."/>
            <person name="Cuming A.C."/>
            <person name="Tuskan G.A."/>
            <person name="Maumus F."/>
            <person name="Salse J."/>
            <person name="Schmutz J."/>
            <person name="Rensing S.A."/>
        </authorList>
    </citation>
    <scope>NUCLEOTIDE SEQUENCE [LARGE SCALE GENOMIC DNA]</scope>
    <source>
        <strain evidence="4 5">cv. Gransden 2004</strain>
    </source>
</reference>
<protein>
    <recommendedName>
        <fullName evidence="3">LOB domain-containing protein</fullName>
    </recommendedName>
</protein>